<accession>A0AA39UGT4</accession>
<evidence type="ECO:0000256" key="1">
    <source>
        <dbReference type="SAM" id="MobiDB-lite"/>
    </source>
</evidence>
<organism evidence="2 3">
    <name type="scientific">Armillaria luteobubalina</name>
    <dbReference type="NCBI Taxonomy" id="153913"/>
    <lineage>
        <taxon>Eukaryota</taxon>
        <taxon>Fungi</taxon>
        <taxon>Dikarya</taxon>
        <taxon>Basidiomycota</taxon>
        <taxon>Agaricomycotina</taxon>
        <taxon>Agaricomycetes</taxon>
        <taxon>Agaricomycetidae</taxon>
        <taxon>Agaricales</taxon>
        <taxon>Marasmiineae</taxon>
        <taxon>Physalacriaceae</taxon>
        <taxon>Armillaria</taxon>
    </lineage>
</organism>
<evidence type="ECO:0000313" key="3">
    <source>
        <dbReference type="Proteomes" id="UP001175228"/>
    </source>
</evidence>
<feature type="region of interest" description="Disordered" evidence="1">
    <location>
        <begin position="50"/>
        <end position="70"/>
    </location>
</feature>
<comment type="caution">
    <text evidence="2">The sequence shown here is derived from an EMBL/GenBank/DDBJ whole genome shotgun (WGS) entry which is preliminary data.</text>
</comment>
<dbReference type="AlphaFoldDB" id="A0AA39UGT4"/>
<proteinExistence type="predicted"/>
<protein>
    <recommendedName>
        <fullName evidence="4">F-box domain-containing protein</fullName>
    </recommendedName>
</protein>
<sequence>MFLQRRHTASAPPVKSGGKLMKRMSTMFKPASQRVVERVAEMMEEEDEEKFKVSVSSSQSSMDDIRRPSGLGPTIEEHASVMRAYRVQVPPLPPLPPLPPYRPPKPLLEIPPLPVEILTSILSSIPRTSLPALALLSRDFLSAAQAILYGDLDMRDVRNPDTLWIYLVTRRDLTSLTHTLRVPAWPSAQTRAYLIPRVLARMDNLRSLSLPSFDLHILRHHSAFGLRHIEFSNTRLSEQAEAELLMWLDGQTNVVSLRFPLLVDDVDEDASPPTPLPSTPTRIRLLSAPTTPSKPFLFPMPPLSPLPPTPTPTQDTFSHTTETLLPNLTALQGPPRLIILLAPSRPLIDASITISTPIYDGFRPTTTLESLPTSVRHLRFVFKSVGKRTEEKTLRSAVVVCPAIEELEIEGDAGEACWCSIVPHFKFLRALVMRKPGTAQVKTAREELDERFPLPKRARTRSTSSTISHSGHSMVVSERARAARLANSCPALQRVVFPNGVQWHRPSPSLPPLPRSQSSPCLPFDDLFVKKTNRDVVPPPLPKKVVPLTEQRFMKREECFDLNDSDDDDSLFYKPSLRKESGSMQGFQEQIQVDVRGAGTVVMAVFKQWFKMCLDLDDSDSTSPMLFTPSPRKWCLTCHDLIEVDVENFVYAIPCIVDKVGAECCSISFPNTTISAHDTLTWYLDQGPMTQTISTPSAKIHLRKFRRWELHTLSRLLRKRDRAGQFCSFRVCRNIGIIRLKNPTAILNRVMLLPVALVLTILILKSPPAPYHRPSRDFDLNNDDSLNRSAVVSILRVVDLHPFPFVTPSPCNTKVNLQHVHNICPSPTIIPEFLAAACVVREYMKTCTSASR</sequence>
<evidence type="ECO:0000313" key="2">
    <source>
        <dbReference type="EMBL" id="KAK0486763.1"/>
    </source>
</evidence>
<dbReference type="EMBL" id="JAUEPU010000045">
    <property type="protein sequence ID" value="KAK0486763.1"/>
    <property type="molecule type" value="Genomic_DNA"/>
</dbReference>
<name>A0AA39UGT4_9AGAR</name>
<reference evidence="2" key="1">
    <citation type="submission" date="2023-06" db="EMBL/GenBank/DDBJ databases">
        <authorList>
            <consortium name="Lawrence Berkeley National Laboratory"/>
            <person name="Ahrendt S."/>
            <person name="Sahu N."/>
            <person name="Indic B."/>
            <person name="Wong-Bajracharya J."/>
            <person name="Merenyi Z."/>
            <person name="Ke H.-M."/>
            <person name="Monk M."/>
            <person name="Kocsube S."/>
            <person name="Drula E."/>
            <person name="Lipzen A."/>
            <person name="Balint B."/>
            <person name="Henrissat B."/>
            <person name="Andreopoulos B."/>
            <person name="Martin F.M."/>
            <person name="Harder C.B."/>
            <person name="Rigling D."/>
            <person name="Ford K.L."/>
            <person name="Foster G.D."/>
            <person name="Pangilinan J."/>
            <person name="Papanicolaou A."/>
            <person name="Barry K."/>
            <person name="LaButti K."/>
            <person name="Viragh M."/>
            <person name="Koriabine M."/>
            <person name="Yan M."/>
            <person name="Riley R."/>
            <person name="Champramary S."/>
            <person name="Plett K.L."/>
            <person name="Tsai I.J."/>
            <person name="Slot J."/>
            <person name="Sipos G."/>
            <person name="Plett J."/>
            <person name="Nagy L.G."/>
            <person name="Grigoriev I.V."/>
        </authorList>
    </citation>
    <scope>NUCLEOTIDE SEQUENCE</scope>
    <source>
        <strain evidence="2">HWK02</strain>
    </source>
</reference>
<keyword evidence="3" id="KW-1185">Reference proteome</keyword>
<gene>
    <name evidence="2" type="ORF">EDD18DRAFT_1335595</name>
</gene>
<feature type="compositionally biased region" description="Low complexity" evidence="1">
    <location>
        <begin position="53"/>
        <end position="62"/>
    </location>
</feature>
<dbReference type="Proteomes" id="UP001175228">
    <property type="component" value="Unassembled WGS sequence"/>
</dbReference>
<evidence type="ECO:0008006" key="4">
    <source>
        <dbReference type="Google" id="ProtNLM"/>
    </source>
</evidence>